<dbReference type="Proteomes" id="UP000191820">
    <property type="component" value="Chromosome"/>
</dbReference>
<sequence>MLALKASFNCLVLLTTLVVSNTASAGTNSNELSVAQIQLKDLRTSQSSVSYHAEKPTVLMYFQPDCSWCKNQGKIITELLGECGNSVHFTLIGDKGSKSQLKRELHHFSADIPSQQSNKMFVRKSGGVKGFPTTLVLDTQGNVLAKRRGFTSETMLRKLTNELSQGECALE</sequence>
<dbReference type="RefSeq" id="WP_080914784.1">
    <property type="nucleotide sequence ID" value="NZ_CP020472.1"/>
</dbReference>
<feature type="domain" description="Thioredoxin" evidence="2">
    <location>
        <begin position="10"/>
        <end position="164"/>
    </location>
</feature>
<dbReference type="Pfam" id="PF13098">
    <property type="entry name" value="Thioredoxin_2"/>
    <property type="match status" value="1"/>
</dbReference>
<gene>
    <name evidence="3" type="ORF">SJ2017_0526</name>
</gene>
<proteinExistence type="predicted"/>
<evidence type="ECO:0000313" key="4">
    <source>
        <dbReference type="Proteomes" id="UP000191820"/>
    </source>
</evidence>
<protein>
    <recommendedName>
        <fullName evidence="2">Thioredoxin domain-containing protein</fullName>
    </recommendedName>
</protein>
<dbReference type="InterPro" id="IPR013766">
    <property type="entry name" value="Thioredoxin_domain"/>
</dbReference>
<reference evidence="3 4" key="1">
    <citation type="submission" date="2017-03" db="EMBL/GenBank/DDBJ databases">
        <title>Genome sequencing of Shewanella japonica KCTC 22435.</title>
        <authorList>
            <person name="Kim K.M."/>
        </authorList>
    </citation>
    <scope>NUCLEOTIDE SEQUENCE [LARGE SCALE GENOMIC DNA]</scope>
    <source>
        <strain evidence="3 4">KCTC 22435</strain>
    </source>
</reference>
<name>A0ABM6JFT9_9GAMM</name>
<feature type="signal peptide" evidence="1">
    <location>
        <begin position="1"/>
        <end position="25"/>
    </location>
</feature>
<dbReference type="EMBL" id="CP020472">
    <property type="protein sequence ID" value="ARD20864.1"/>
    <property type="molecule type" value="Genomic_DNA"/>
</dbReference>
<accession>A0ABM6JFT9</accession>
<dbReference type="SUPFAM" id="SSF52833">
    <property type="entry name" value="Thioredoxin-like"/>
    <property type="match status" value="1"/>
</dbReference>
<dbReference type="InterPro" id="IPR012336">
    <property type="entry name" value="Thioredoxin-like_fold"/>
</dbReference>
<dbReference type="PROSITE" id="PS51352">
    <property type="entry name" value="THIOREDOXIN_2"/>
    <property type="match status" value="1"/>
</dbReference>
<organism evidence="3 4">
    <name type="scientific">Shewanella japonica</name>
    <dbReference type="NCBI Taxonomy" id="93973"/>
    <lineage>
        <taxon>Bacteria</taxon>
        <taxon>Pseudomonadati</taxon>
        <taxon>Pseudomonadota</taxon>
        <taxon>Gammaproteobacteria</taxon>
        <taxon>Alteromonadales</taxon>
        <taxon>Shewanellaceae</taxon>
        <taxon>Shewanella</taxon>
    </lineage>
</organism>
<evidence type="ECO:0000256" key="1">
    <source>
        <dbReference type="SAM" id="SignalP"/>
    </source>
</evidence>
<dbReference type="Gene3D" id="3.40.30.10">
    <property type="entry name" value="Glutaredoxin"/>
    <property type="match status" value="1"/>
</dbReference>
<dbReference type="InterPro" id="IPR036249">
    <property type="entry name" value="Thioredoxin-like_sf"/>
</dbReference>
<feature type="chain" id="PRO_5045550417" description="Thioredoxin domain-containing protein" evidence="1">
    <location>
        <begin position="26"/>
        <end position="171"/>
    </location>
</feature>
<evidence type="ECO:0000313" key="3">
    <source>
        <dbReference type="EMBL" id="ARD20864.1"/>
    </source>
</evidence>
<evidence type="ECO:0000259" key="2">
    <source>
        <dbReference type="PROSITE" id="PS51352"/>
    </source>
</evidence>
<keyword evidence="1" id="KW-0732">Signal</keyword>
<keyword evidence="4" id="KW-1185">Reference proteome</keyword>